<organism evidence="8 9">
    <name type="scientific">Flectobacillus roseus</name>
    <dbReference type="NCBI Taxonomy" id="502259"/>
    <lineage>
        <taxon>Bacteria</taxon>
        <taxon>Pseudomonadati</taxon>
        <taxon>Bacteroidota</taxon>
        <taxon>Cytophagia</taxon>
        <taxon>Cytophagales</taxon>
        <taxon>Flectobacillaceae</taxon>
        <taxon>Flectobacillus</taxon>
    </lineage>
</organism>
<dbReference type="PRINTS" id="PR00073">
    <property type="entry name" value="COPRGNOXDASE"/>
</dbReference>
<reference evidence="8 9" key="1">
    <citation type="submission" date="2023-05" db="EMBL/GenBank/DDBJ databases">
        <title>Novel species of genus Flectobacillus isolated from stream in China.</title>
        <authorList>
            <person name="Lu H."/>
        </authorList>
    </citation>
    <scope>NUCLEOTIDE SEQUENCE [LARGE SCALE GENOMIC DNA]</scope>
    <source>
        <strain evidence="8 9">KCTC 42575</strain>
    </source>
</reference>
<dbReference type="Gene3D" id="3.40.1500.10">
    <property type="entry name" value="Coproporphyrinogen III oxidase, aerobic"/>
    <property type="match status" value="1"/>
</dbReference>
<sequence>MVTKEEIKLYFEGLQDQICAALEQADGAAKFHEDLWIREAGGGGRSRVIQKGNVIEKGGVMFSAVWGDLHEKMLASMGLKEKVDFFATGVSIVIHPQSPMVPIIHMNVRYFEMSNGVFWFGGGIDLTPHYIVDEDAQWFHQQLKDACDKHNAEYYPKFRTWADDYFFNVHRNETRGIGGIFFDYQKVDETRDKNQLFEFVKSIGEAFAPIYTHYMNKNKDIPYTEREKEFQALRRGRYVEFNLVHDRGTKFGLETNGRTESILMSMPPMAQWVYNYQAEEGSEEERTLSLLKKGIKWV</sequence>
<dbReference type="PANTHER" id="PTHR10755:SF0">
    <property type="entry name" value="OXYGEN-DEPENDENT COPROPORPHYRINOGEN-III OXIDASE, MITOCHONDRIAL"/>
    <property type="match status" value="1"/>
</dbReference>
<dbReference type="RefSeq" id="WP_283344509.1">
    <property type="nucleotide sequence ID" value="NZ_JASHIF010000008.1"/>
</dbReference>
<comment type="subunit">
    <text evidence="3">Homodimer.</text>
</comment>
<proteinExistence type="inferred from homology"/>
<dbReference type="Pfam" id="PF01218">
    <property type="entry name" value="Coprogen_oxidas"/>
    <property type="match status" value="1"/>
</dbReference>
<comment type="caution">
    <text evidence="8">The sequence shown here is derived from an EMBL/GenBank/DDBJ whole genome shotgun (WGS) entry which is preliminary data.</text>
</comment>
<dbReference type="EC" id="1.3.3.3" evidence="4"/>
<evidence type="ECO:0000256" key="6">
    <source>
        <dbReference type="ARBA" id="ARBA00023133"/>
    </source>
</evidence>
<evidence type="ECO:0000256" key="5">
    <source>
        <dbReference type="ARBA" id="ARBA00023002"/>
    </source>
</evidence>
<dbReference type="NCBIfam" id="NF003727">
    <property type="entry name" value="PRK05330.1"/>
    <property type="match status" value="1"/>
</dbReference>
<gene>
    <name evidence="8" type="primary">hemF</name>
    <name evidence="8" type="ORF">QM524_10310</name>
</gene>
<evidence type="ECO:0000256" key="4">
    <source>
        <dbReference type="ARBA" id="ARBA00012869"/>
    </source>
</evidence>
<evidence type="ECO:0000256" key="1">
    <source>
        <dbReference type="ARBA" id="ARBA00005168"/>
    </source>
</evidence>
<evidence type="ECO:0000313" key="9">
    <source>
        <dbReference type="Proteomes" id="UP001236507"/>
    </source>
</evidence>
<evidence type="ECO:0000256" key="7">
    <source>
        <dbReference type="ARBA" id="ARBA00023244"/>
    </source>
</evidence>
<dbReference type="PANTHER" id="PTHR10755">
    <property type="entry name" value="COPROPORPHYRINOGEN III OXIDASE, MITOCHONDRIAL"/>
    <property type="match status" value="1"/>
</dbReference>
<comment type="similarity">
    <text evidence="2">Belongs to the aerobic coproporphyrinogen-III oxidase family.</text>
</comment>
<keyword evidence="9" id="KW-1185">Reference proteome</keyword>
<dbReference type="Proteomes" id="UP001236507">
    <property type="component" value="Unassembled WGS sequence"/>
</dbReference>
<name>A0ABT6Y7Q7_9BACT</name>
<dbReference type="EMBL" id="JASHIF010000008">
    <property type="protein sequence ID" value="MDI9859605.1"/>
    <property type="molecule type" value="Genomic_DNA"/>
</dbReference>
<evidence type="ECO:0000256" key="2">
    <source>
        <dbReference type="ARBA" id="ARBA00010644"/>
    </source>
</evidence>
<dbReference type="InterPro" id="IPR036406">
    <property type="entry name" value="Coprogen_oxidase_aer_sf"/>
</dbReference>
<keyword evidence="7" id="KW-0627">Porphyrin biosynthesis</keyword>
<protein>
    <recommendedName>
        <fullName evidence="4">coproporphyrinogen oxidase</fullName>
        <ecNumber evidence="4">1.3.3.3</ecNumber>
    </recommendedName>
</protein>
<dbReference type="GO" id="GO:0004109">
    <property type="term" value="F:coproporphyrinogen oxidase activity"/>
    <property type="evidence" value="ECO:0007669"/>
    <property type="project" value="UniProtKB-EC"/>
</dbReference>
<keyword evidence="6" id="KW-0350">Heme biosynthesis</keyword>
<dbReference type="SUPFAM" id="SSF102886">
    <property type="entry name" value="Coproporphyrinogen III oxidase"/>
    <property type="match status" value="1"/>
</dbReference>
<accession>A0ABT6Y7Q7</accession>
<dbReference type="PIRSF" id="PIRSF000166">
    <property type="entry name" value="Coproporphyri_ox"/>
    <property type="match status" value="1"/>
</dbReference>
<keyword evidence="5 8" id="KW-0560">Oxidoreductase</keyword>
<evidence type="ECO:0000256" key="3">
    <source>
        <dbReference type="ARBA" id="ARBA00011738"/>
    </source>
</evidence>
<comment type="pathway">
    <text evidence="1">Porphyrin-containing compound metabolism; protoporphyrin-IX biosynthesis; protoporphyrinogen-IX from coproporphyrinogen-III (O2 route): step 1/1.</text>
</comment>
<evidence type="ECO:0000313" key="8">
    <source>
        <dbReference type="EMBL" id="MDI9859605.1"/>
    </source>
</evidence>
<dbReference type="InterPro" id="IPR001260">
    <property type="entry name" value="Coprogen_oxidase_aer"/>
</dbReference>